<dbReference type="Proteomes" id="UP000288587">
    <property type="component" value="Unassembled WGS sequence"/>
</dbReference>
<dbReference type="OrthoDB" id="9799649at2"/>
<feature type="transmembrane region" description="Helical" evidence="6">
    <location>
        <begin position="114"/>
        <end position="134"/>
    </location>
</feature>
<evidence type="ECO:0000313" key="8">
    <source>
        <dbReference type="EMBL" id="RVT83610.1"/>
    </source>
</evidence>
<keyword evidence="5 6" id="KW-0472">Membrane</keyword>
<keyword evidence="3" id="KW-0862">Zinc</keyword>
<keyword evidence="3" id="KW-0864">Zinc transport</keyword>
<organism evidence="8 9">
    <name type="scientific">Inhella crocodyli</name>
    <dbReference type="NCBI Taxonomy" id="2499851"/>
    <lineage>
        <taxon>Bacteria</taxon>
        <taxon>Pseudomonadati</taxon>
        <taxon>Pseudomonadota</taxon>
        <taxon>Betaproteobacteria</taxon>
        <taxon>Burkholderiales</taxon>
        <taxon>Sphaerotilaceae</taxon>
        <taxon>Inhella</taxon>
    </lineage>
</organism>
<protein>
    <submittedName>
        <fullName evidence="8">Cation transporter</fullName>
    </submittedName>
</protein>
<keyword evidence="4 6" id="KW-1133">Transmembrane helix</keyword>
<evidence type="ECO:0000256" key="6">
    <source>
        <dbReference type="SAM" id="Phobius"/>
    </source>
</evidence>
<dbReference type="InterPro" id="IPR027469">
    <property type="entry name" value="Cation_efflux_TMD_sf"/>
</dbReference>
<dbReference type="Pfam" id="PF01545">
    <property type="entry name" value="Cation_efflux"/>
    <property type="match status" value="1"/>
</dbReference>
<gene>
    <name evidence="8" type="ORF">EOD73_13595</name>
</gene>
<comment type="caution">
    <text evidence="8">The sequence shown here is derived from an EMBL/GenBank/DDBJ whole genome shotgun (WGS) entry which is preliminary data.</text>
</comment>
<evidence type="ECO:0000256" key="3">
    <source>
        <dbReference type="ARBA" id="ARBA00022906"/>
    </source>
</evidence>
<dbReference type="GO" id="GO:0005886">
    <property type="term" value="C:plasma membrane"/>
    <property type="evidence" value="ECO:0007669"/>
    <property type="project" value="TreeGrafter"/>
</dbReference>
<feature type="transmembrane region" description="Helical" evidence="6">
    <location>
        <begin position="154"/>
        <end position="171"/>
    </location>
</feature>
<dbReference type="SUPFAM" id="SSF161111">
    <property type="entry name" value="Cation efflux protein transmembrane domain-like"/>
    <property type="match status" value="1"/>
</dbReference>
<comment type="subcellular location">
    <subcellularLocation>
        <location evidence="1">Membrane</location>
        <topology evidence="1">Multi-pass membrane protein</topology>
    </subcellularLocation>
</comment>
<evidence type="ECO:0000313" key="9">
    <source>
        <dbReference type="Proteomes" id="UP000288587"/>
    </source>
</evidence>
<proteinExistence type="predicted"/>
<dbReference type="RefSeq" id="WP_127683574.1">
    <property type="nucleotide sequence ID" value="NZ_SACM01000004.1"/>
</dbReference>
<feature type="transmembrane region" description="Helical" evidence="6">
    <location>
        <begin position="57"/>
        <end position="75"/>
    </location>
</feature>
<dbReference type="Gene3D" id="1.20.1510.10">
    <property type="entry name" value="Cation efflux protein transmembrane domain"/>
    <property type="match status" value="1"/>
</dbReference>
<evidence type="ECO:0000256" key="4">
    <source>
        <dbReference type="ARBA" id="ARBA00022989"/>
    </source>
</evidence>
<evidence type="ECO:0000256" key="2">
    <source>
        <dbReference type="ARBA" id="ARBA00022692"/>
    </source>
</evidence>
<dbReference type="PANTHER" id="PTHR11562">
    <property type="entry name" value="CATION EFFLUX PROTEIN/ ZINC TRANSPORTER"/>
    <property type="match status" value="1"/>
</dbReference>
<name>A0A3S2UEG2_9BURK</name>
<dbReference type="AlphaFoldDB" id="A0A3S2UEG2"/>
<dbReference type="GO" id="GO:0005385">
    <property type="term" value="F:zinc ion transmembrane transporter activity"/>
    <property type="evidence" value="ECO:0007669"/>
    <property type="project" value="TreeGrafter"/>
</dbReference>
<dbReference type="InterPro" id="IPR050681">
    <property type="entry name" value="CDF/SLC30A"/>
</dbReference>
<keyword evidence="9" id="KW-1185">Reference proteome</keyword>
<evidence type="ECO:0000256" key="1">
    <source>
        <dbReference type="ARBA" id="ARBA00004141"/>
    </source>
</evidence>
<feature type="transmembrane region" description="Helical" evidence="6">
    <location>
        <begin position="23"/>
        <end position="45"/>
    </location>
</feature>
<dbReference type="PANTHER" id="PTHR11562:SF17">
    <property type="entry name" value="RE54080P-RELATED"/>
    <property type="match status" value="1"/>
</dbReference>
<sequence length="211" mass="21707">MSAHCHDHCTASAPPAGPRYRRVLWVALALNAAMFLVELASGLASGSVSLLADAVDFFGDAANYGVSLLVLGMSLRRRAQAALVKGLSMGAFGVFVLLKTAWTLHSGVVPEPLTMGVVGALALVVNVAVAALLYAWRDGDANMRSVWLCSRNDALGNVAVMGAALGVFGTGAAWPDLAVAGVMAVLALSASRSVLAQARQELRGEPPPAKA</sequence>
<evidence type="ECO:0000256" key="5">
    <source>
        <dbReference type="ARBA" id="ARBA00023136"/>
    </source>
</evidence>
<keyword evidence="2 6" id="KW-0812">Transmembrane</keyword>
<dbReference type="InterPro" id="IPR058533">
    <property type="entry name" value="Cation_efflux_TM"/>
</dbReference>
<reference evidence="8 9" key="1">
    <citation type="submission" date="2019-01" db="EMBL/GenBank/DDBJ databases">
        <authorList>
            <person name="Chen W.-M."/>
        </authorList>
    </citation>
    <scope>NUCLEOTIDE SEQUENCE [LARGE SCALE GENOMIC DNA]</scope>
    <source>
        <strain evidence="8 9">CCP-18</strain>
    </source>
</reference>
<accession>A0A3S2UEG2</accession>
<feature type="transmembrane region" description="Helical" evidence="6">
    <location>
        <begin position="82"/>
        <end position="102"/>
    </location>
</feature>
<feature type="domain" description="Cation efflux protein transmembrane" evidence="7">
    <location>
        <begin position="24"/>
        <end position="202"/>
    </location>
</feature>
<dbReference type="EMBL" id="SACM01000004">
    <property type="protein sequence ID" value="RVT83610.1"/>
    <property type="molecule type" value="Genomic_DNA"/>
</dbReference>
<evidence type="ECO:0000259" key="7">
    <source>
        <dbReference type="Pfam" id="PF01545"/>
    </source>
</evidence>
<keyword evidence="3" id="KW-0813">Transport</keyword>
<keyword evidence="3" id="KW-0406">Ion transport</keyword>